<dbReference type="PANTHER" id="PTHR46442:SF6">
    <property type="entry name" value="DIRIGENT PROTEIN 5"/>
    <property type="match status" value="1"/>
</dbReference>
<reference evidence="5 6" key="1">
    <citation type="journal article" date="2018" name="Sci. Data">
        <title>The draft genome sequence of cork oak.</title>
        <authorList>
            <person name="Ramos A.M."/>
            <person name="Usie A."/>
            <person name="Barbosa P."/>
            <person name="Barros P.M."/>
            <person name="Capote T."/>
            <person name="Chaves I."/>
            <person name="Simoes F."/>
            <person name="Abreu I."/>
            <person name="Carrasquinho I."/>
            <person name="Faro C."/>
            <person name="Guimaraes J.B."/>
            <person name="Mendonca D."/>
            <person name="Nobrega F."/>
            <person name="Rodrigues L."/>
            <person name="Saibo N.J.M."/>
            <person name="Varela M.C."/>
            <person name="Egas C."/>
            <person name="Matos J."/>
            <person name="Miguel C.M."/>
            <person name="Oliveira M.M."/>
            <person name="Ricardo C.P."/>
            <person name="Goncalves S."/>
        </authorList>
    </citation>
    <scope>NUCLEOTIDE SEQUENCE [LARGE SCALE GENOMIC DNA]</scope>
    <source>
        <strain evidence="6">cv. HL8</strain>
    </source>
</reference>
<comment type="function">
    <text evidence="4">Dirigent proteins impart stereoselectivity on the phenoxy radical-coupling reaction, yielding optically active lignans from two molecules of coniferyl alcohol in the biosynthesis of lignans, flavonolignans, and alkaloids and thus plays a central role in plant secondary metabolism.</text>
</comment>
<keyword evidence="6" id="KW-1185">Reference proteome</keyword>
<evidence type="ECO:0000256" key="1">
    <source>
        <dbReference type="ARBA" id="ARBA00010746"/>
    </source>
</evidence>
<name>A0AAW0KFJ9_QUESU</name>
<evidence type="ECO:0000256" key="2">
    <source>
        <dbReference type="ARBA" id="ARBA00011738"/>
    </source>
</evidence>
<comment type="similarity">
    <text evidence="1 4">Belongs to the plant dirigent protein family.</text>
</comment>
<evidence type="ECO:0000313" key="6">
    <source>
        <dbReference type="Proteomes" id="UP000237347"/>
    </source>
</evidence>
<dbReference type="Gene3D" id="2.40.480.10">
    <property type="entry name" value="Allene oxide cyclase-like"/>
    <property type="match status" value="1"/>
</dbReference>
<proteinExistence type="inferred from homology"/>
<comment type="caution">
    <text evidence="5">The sequence shown here is derived from an EMBL/GenBank/DDBJ whole genome shotgun (WGS) entry which is preliminary data.</text>
</comment>
<dbReference type="InterPro" id="IPR004265">
    <property type="entry name" value="Dirigent"/>
</dbReference>
<dbReference type="AlphaFoldDB" id="A0AAW0KFJ9"/>
<accession>A0AAW0KFJ9</accession>
<dbReference type="Pfam" id="PF03018">
    <property type="entry name" value="Dirigent"/>
    <property type="match status" value="2"/>
</dbReference>
<keyword evidence="3 4" id="KW-0964">Secreted</keyword>
<comment type="subcellular location">
    <subcellularLocation>
        <location evidence="4">Secreted</location>
        <location evidence="4">Extracellular space</location>
        <location evidence="4">Apoplast</location>
    </subcellularLocation>
</comment>
<comment type="subunit">
    <text evidence="2 4">Homodimer.</text>
</comment>
<keyword evidence="4" id="KW-0052">Apoplast</keyword>
<sequence>MNFNQRSNLIEDKKSLRNQEPCKRLELYYRDILFDGTNLANATSAKATNETALGDFKFGMLIVFDNPITADNNLLSPPVARAQGFYFYDKKNDYNVWFAFTLVFNSTQYKGTLNIMGAVLMAVETRDLSVVDKKSLRNQEPCKRLELYYHDILFDGTNFANATSAKATNETALGDFKFGMLIVFDDPITADNNLLSPPVARAQGFYFYDKKNDYNVWFAFTLVFNSTQYKGTLNIMGAVLMAVETRDLSVVGGTGDFFMAKGIATFHSDIFQGAKYFRLKWDIKLY</sequence>
<dbReference type="EMBL" id="PKMF04000318">
    <property type="protein sequence ID" value="KAK7837909.1"/>
    <property type="molecule type" value="Genomic_DNA"/>
</dbReference>
<dbReference type="Proteomes" id="UP000237347">
    <property type="component" value="Unassembled WGS sequence"/>
</dbReference>
<dbReference type="GO" id="GO:0048046">
    <property type="term" value="C:apoplast"/>
    <property type="evidence" value="ECO:0007669"/>
    <property type="project" value="UniProtKB-SubCell"/>
</dbReference>
<dbReference type="GO" id="GO:0009699">
    <property type="term" value="P:phenylpropanoid biosynthetic process"/>
    <property type="evidence" value="ECO:0007669"/>
    <property type="project" value="UniProtKB-ARBA"/>
</dbReference>
<evidence type="ECO:0000256" key="4">
    <source>
        <dbReference type="RuleBase" id="RU363099"/>
    </source>
</evidence>
<protein>
    <recommendedName>
        <fullName evidence="4">Dirigent protein</fullName>
    </recommendedName>
</protein>
<dbReference type="InterPro" id="IPR044859">
    <property type="entry name" value="Allene_oxi_cyc_Dirigent"/>
</dbReference>
<evidence type="ECO:0000313" key="5">
    <source>
        <dbReference type="EMBL" id="KAK7837909.1"/>
    </source>
</evidence>
<organism evidence="5 6">
    <name type="scientific">Quercus suber</name>
    <name type="common">Cork oak</name>
    <dbReference type="NCBI Taxonomy" id="58331"/>
    <lineage>
        <taxon>Eukaryota</taxon>
        <taxon>Viridiplantae</taxon>
        <taxon>Streptophyta</taxon>
        <taxon>Embryophyta</taxon>
        <taxon>Tracheophyta</taxon>
        <taxon>Spermatophyta</taxon>
        <taxon>Magnoliopsida</taxon>
        <taxon>eudicotyledons</taxon>
        <taxon>Gunneridae</taxon>
        <taxon>Pentapetalae</taxon>
        <taxon>rosids</taxon>
        <taxon>fabids</taxon>
        <taxon>Fagales</taxon>
        <taxon>Fagaceae</taxon>
        <taxon>Quercus</taxon>
    </lineage>
</organism>
<dbReference type="PANTHER" id="PTHR46442">
    <property type="entry name" value="DIRIGENT PROTEIN"/>
    <property type="match status" value="1"/>
</dbReference>
<gene>
    <name evidence="5" type="primary">DIR5_1</name>
    <name evidence="5" type="ORF">CFP56_020593</name>
</gene>
<evidence type="ECO:0000256" key="3">
    <source>
        <dbReference type="ARBA" id="ARBA00022525"/>
    </source>
</evidence>